<protein>
    <recommendedName>
        <fullName evidence="3">ABC transporter permease</fullName>
    </recommendedName>
</protein>
<dbReference type="AlphaFoldDB" id="T1AKH1"/>
<name>T1AKH1_9ZZZZ</name>
<evidence type="ECO:0000256" key="1">
    <source>
        <dbReference type="SAM" id="Phobius"/>
    </source>
</evidence>
<organism evidence="2">
    <name type="scientific">mine drainage metagenome</name>
    <dbReference type="NCBI Taxonomy" id="410659"/>
    <lineage>
        <taxon>unclassified sequences</taxon>
        <taxon>metagenomes</taxon>
        <taxon>ecological metagenomes</taxon>
    </lineage>
</organism>
<keyword evidence="1" id="KW-0472">Membrane</keyword>
<evidence type="ECO:0000313" key="2">
    <source>
        <dbReference type="EMBL" id="EQD57018.1"/>
    </source>
</evidence>
<keyword evidence="1" id="KW-0812">Transmembrane</keyword>
<evidence type="ECO:0008006" key="3">
    <source>
        <dbReference type="Google" id="ProtNLM"/>
    </source>
</evidence>
<reference evidence="2" key="2">
    <citation type="journal article" date="2014" name="ISME J.">
        <title>Microbial stratification in low pH oxic and suboxic macroscopic growths along an acid mine drainage.</title>
        <authorList>
            <person name="Mendez-Garcia C."/>
            <person name="Mesa V."/>
            <person name="Sprenger R.R."/>
            <person name="Richter M."/>
            <person name="Diez M.S."/>
            <person name="Solano J."/>
            <person name="Bargiela R."/>
            <person name="Golyshina O.V."/>
            <person name="Manteca A."/>
            <person name="Ramos J.L."/>
            <person name="Gallego J.R."/>
            <person name="Llorente I."/>
            <person name="Martins Dos Santos V.A."/>
            <person name="Jensen O.N."/>
            <person name="Pelaez A.I."/>
            <person name="Sanchez J."/>
            <person name="Ferrer M."/>
        </authorList>
    </citation>
    <scope>NUCLEOTIDE SEQUENCE</scope>
</reference>
<reference evidence="2" key="1">
    <citation type="submission" date="2013-08" db="EMBL/GenBank/DDBJ databases">
        <authorList>
            <person name="Mendez C."/>
            <person name="Richter M."/>
            <person name="Ferrer M."/>
            <person name="Sanchez J."/>
        </authorList>
    </citation>
    <scope>NUCLEOTIDE SEQUENCE</scope>
</reference>
<gene>
    <name evidence="2" type="ORF">B2A_05014</name>
</gene>
<sequence>MALTSHPLLSALRRNPTGAVLIALQIGITLAILVNAAAIVTHALQKMDRPTGLDTRDTFAIASGGLSKHFNVYSASSE</sequence>
<proteinExistence type="predicted"/>
<keyword evidence="1" id="KW-1133">Transmembrane helix</keyword>
<accession>T1AKH1</accession>
<feature type="transmembrane region" description="Helical" evidence="1">
    <location>
        <begin position="20"/>
        <end position="40"/>
    </location>
</feature>
<feature type="non-terminal residue" evidence="2">
    <location>
        <position position="78"/>
    </location>
</feature>
<dbReference type="EMBL" id="AUZZ01003433">
    <property type="protein sequence ID" value="EQD57018.1"/>
    <property type="molecule type" value="Genomic_DNA"/>
</dbReference>
<comment type="caution">
    <text evidence="2">The sequence shown here is derived from an EMBL/GenBank/DDBJ whole genome shotgun (WGS) entry which is preliminary data.</text>
</comment>